<evidence type="ECO:0000256" key="8">
    <source>
        <dbReference type="ARBA" id="ARBA00022989"/>
    </source>
</evidence>
<keyword evidence="7 13" id="KW-0418">Kinase</keyword>
<comment type="subcellular location">
    <subcellularLocation>
        <location evidence="2">Membrane</location>
    </subcellularLocation>
</comment>
<evidence type="ECO:0000256" key="4">
    <source>
        <dbReference type="ARBA" id="ARBA00022553"/>
    </source>
</evidence>
<evidence type="ECO:0000256" key="6">
    <source>
        <dbReference type="ARBA" id="ARBA00022692"/>
    </source>
</evidence>
<sequence>MNHTCISRRAARLLPPVLGLLAASLLAVAAAVSLLAFWHSRQQLALLDGFCTALVARAPQSADAVYALAKEGNFAAPGTPGVLSALGYRPGDFADGTGALYAAAAAGFGVGAALFAAALLAVHRRADRQRRQLIALLDAARSGRPLPLLDRPDAPSEGSAAQLGDEIEKTVTQLTLTREAAVKARDRFAQNLADIAHQLKTPLTALGLAAQQAGPTVHRAMAPQLDRLTRLEESLLLLARLDAGTLPLRAEPADLFTLLTLAADNLQPLADRAGVTLAVAEQGAVTVRADPDWTMEALLNLMKNCVEHAPAGSTVHCTYRQNPLYAQVVIQDQGAGFAPADLPHLFERFYRGQNARPDSTGIGLAIAKELLERQKALLTAGNAPEGGGRFEVRFYG</sequence>
<evidence type="ECO:0000256" key="3">
    <source>
        <dbReference type="ARBA" id="ARBA00012438"/>
    </source>
</evidence>
<dbReference type="PRINTS" id="PR00344">
    <property type="entry name" value="BCTRLSENSOR"/>
</dbReference>
<keyword evidence="6 11" id="KW-0812">Transmembrane</keyword>
<dbReference type="GO" id="GO:0005886">
    <property type="term" value="C:plasma membrane"/>
    <property type="evidence" value="ECO:0007669"/>
    <property type="project" value="TreeGrafter"/>
</dbReference>
<keyword evidence="8 11" id="KW-1133">Transmembrane helix</keyword>
<evidence type="ECO:0000259" key="12">
    <source>
        <dbReference type="PROSITE" id="PS50109"/>
    </source>
</evidence>
<dbReference type="InterPro" id="IPR005467">
    <property type="entry name" value="His_kinase_dom"/>
</dbReference>
<organism evidence="13 14">
    <name type="scientific">Subdoligranulum variabile</name>
    <dbReference type="NCBI Taxonomy" id="214851"/>
    <lineage>
        <taxon>Bacteria</taxon>
        <taxon>Bacillati</taxon>
        <taxon>Bacillota</taxon>
        <taxon>Clostridia</taxon>
        <taxon>Eubacteriales</taxon>
        <taxon>Oscillospiraceae</taxon>
        <taxon>Subdoligranulum</taxon>
    </lineage>
</organism>
<protein>
    <recommendedName>
        <fullName evidence="3">histidine kinase</fullName>
        <ecNumber evidence="3">2.7.13.3</ecNumber>
    </recommendedName>
</protein>
<dbReference type="GO" id="GO:0000155">
    <property type="term" value="F:phosphorelay sensor kinase activity"/>
    <property type="evidence" value="ECO:0007669"/>
    <property type="project" value="InterPro"/>
</dbReference>
<dbReference type="EC" id="2.7.13.3" evidence="3"/>
<feature type="transmembrane region" description="Helical" evidence="11">
    <location>
        <begin position="99"/>
        <end position="122"/>
    </location>
</feature>
<name>A0A921LNP4_9FIRM</name>
<keyword evidence="10 11" id="KW-0472">Membrane</keyword>
<evidence type="ECO:0000256" key="2">
    <source>
        <dbReference type="ARBA" id="ARBA00004370"/>
    </source>
</evidence>
<proteinExistence type="predicted"/>
<evidence type="ECO:0000256" key="9">
    <source>
        <dbReference type="ARBA" id="ARBA00023012"/>
    </source>
</evidence>
<feature type="domain" description="Histidine kinase" evidence="12">
    <location>
        <begin position="194"/>
        <end position="396"/>
    </location>
</feature>
<dbReference type="PANTHER" id="PTHR45436">
    <property type="entry name" value="SENSOR HISTIDINE KINASE YKOH"/>
    <property type="match status" value="1"/>
</dbReference>
<reference evidence="13" key="1">
    <citation type="journal article" date="2021" name="PeerJ">
        <title>Extensive microbial diversity within the chicken gut microbiome revealed by metagenomics and culture.</title>
        <authorList>
            <person name="Gilroy R."/>
            <person name="Ravi A."/>
            <person name="Getino M."/>
            <person name="Pursley I."/>
            <person name="Horton D.L."/>
            <person name="Alikhan N.F."/>
            <person name="Baker D."/>
            <person name="Gharbi K."/>
            <person name="Hall N."/>
            <person name="Watson M."/>
            <person name="Adriaenssens E.M."/>
            <person name="Foster-Nyarko E."/>
            <person name="Jarju S."/>
            <person name="Secka A."/>
            <person name="Antonio M."/>
            <person name="Oren A."/>
            <person name="Chaudhuri R.R."/>
            <person name="La Ragione R."/>
            <person name="Hildebrand F."/>
            <person name="Pallen M.J."/>
        </authorList>
    </citation>
    <scope>NUCLEOTIDE SEQUENCE</scope>
    <source>
        <strain evidence="13">ChiBcec21-2208</strain>
    </source>
</reference>
<dbReference type="Proteomes" id="UP000782880">
    <property type="component" value="Unassembled WGS sequence"/>
</dbReference>
<dbReference type="AlphaFoldDB" id="A0A921LNP4"/>
<keyword evidence="4" id="KW-0597">Phosphoprotein</keyword>
<dbReference type="CDD" id="cd00082">
    <property type="entry name" value="HisKA"/>
    <property type="match status" value="1"/>
</dbReference>
<dbReference type="SUPFAM" id="SSF47384">
    <property type="entry name" value="Homodimeric domain of signal transducing histidine kinase"/>
    <property type="match status" value="1"/>
</dbReference>
<feature type="transmembrane region" description="Helical" evidence="11">
    <location>
        <begin position="17"/>
        <end position="38"/>
    </location>
</feature>
<keyword evidence="5" id="KW-0808">Transferase</keyword>
<evidence type="ECO:0000256" key="11">
    <source>
        <dbReference type="SAM" id="Phobius"/>
    </source>
</evidence>
<dbReference type="InterPro" id="IPR050428">
    <property type="entry name" value="TCS_sensor_his_kinase"/>
</dbReference>
<dbReference type="SMART" id="SM00388">
    <property type="entry name" value="HisKA"/>
    <property type="match status" value="1"/>
</dbReference>
<dbReference type="Gene3D" id="3.30.565.10">
    <property type="entry name" value="Histidine kinase-like ATPase, C-terminal domain"/>
    <property type="match status" value="1"/>
</dbReference>
<dbReference type="InterPro" id="IPR003661">
    <property type="entry name" value="HisK_dim/P_dom"/>
</dbReference>
<evidence type="ECO:0000256" key="7">
    <source>
        <dbReference type="ARBA" id="ARBA00022777"/>
    </source>
</evidence>
<dbReference type="CDD" id="cd00075">
    <property type="entry name" value="HATPase"/>
    <property type="match status" value="1"/>
</dbReference>
<dbReference type="SMART" id="SM00387">
    <property type="entry name" value="HATPase_c"/>
    <property type="match status" value="1"/>
</dbReference>
<dbReference type="InterPro" id="IPR036097">
    <property type="entry name" value="HisK_dim/P_sf"/>
</dbReference>
<gene>
    <name evidence="13" type="ORF">K8V20_04975</name>
</gene>
<dbReference type="Pfam" id="PF02518">
    <property type="entry name" value="HATPase_c"/>
    <property type="match status" value="1"/>
</dbReference>
<reference evidence="13" key="2">
    <citation type="submission" date="2021-09" db="EMBL/GenBank/DDBJ databases">
        <authorList>
            <person name="Gilroy R."/>
        </authorList>
    </citation>
    <scope>NUCLEOTIDE SEQUENCE</scope>
    <source>
        <strain evidence="13">ChiBcec21-2208</strain>
    </source>
</reference>
<comment type="catalytic activity">
    <reaction evidence="1">
        <text>ATP + protein L-histidine = ADP + protein N-phospho-L-histidine.</text>
        <dbReference type="EC" id="2.7.13.3"/>
    </reaction>
</comment>
<evidence type="ECO:0000256" key="1">
    <source>
        <dbReference type="ARBA" id="ARBA00000085"/>
    </source>
</evidence>
<keyword evidence="9" id="KW-0902">Two-component regulatory system</keyword>
<evidence type="ECO:0000313" key="13">
    <source>
        <dbReference type="EMBL" id="HJG27985.1"/>
    </source>
</evidence>
<dbReference type="SUPFAM" id="SSF55874">
    <property type="entry name" value="ATPase domain of HSP90 chaperone/DNA topoisomerase II/histidine kinase"/>
    <property type="match status" value="1"/>
</dbReference>
<dbReference type="InterPro" id="IPR036890">
    <property type="entry name" value="HATPase_C_sf"/>
</dbReference>
<dbReference type="InterPro" id="IPR003594">
    <property type="entry name" value="HATPase_dom"/>
</dbReference>
<dbReference type="Gene3D" id="1.10.287.130">
    <property type="match status" value="1"/>
</dbReference>
<dbReference type="PROSITE" id="PS50109">
    <property type="entry name" value="HIS_KIN"/>
    <property type="match status" value="1"/>
</dbReference>
<dbReference type="EMBL" id="DYVE01000126">
    <property type="protein sequence ID" value="HJG27985.1"/>
    <property type="molecule type" value="Genomic_DNA"/>
</dbReference>
<dbReference type="InterPro" id="IPR004358">
    <property type="entry name" value="Sig_transdc_His_kin-like_C"/>
</dbReference>
<evidence type="ECO:0000256" key="10">
    <source>
        <dbReference type="ARBA" id="ARBA00023136"/>
    </source>
</evidence>
<evidence type="ECO:0000313" key="14">
    <source>
        <dbReference type="Proteomes" id="UP000782880"/>
    </source>
</evidence>
<evidence type="ECO:0000256" key="5">
    <source>
        <dbReference type="ARBA" id="ARBA00022679"/>
    </source>
</evidence>
<accession>A0A921LNP4</accession>
<dbReference type="PANTHER" id="PTHR45436:SF5">
    <property type="entry name" value="SENSOR HISTIDINE KINASE TRCS"/>
    <property type="match status" value="1"/>
</dbReference>
<comment type="caution">
    <text evidence="13">The sequence shown here is derived from an EMBL/GenBank/DDBJ whole genome shotgun (WGS) entry which is preliminary data.</text>
</comment>